<dbReference type="InterPro" id="IPR011989">
    <property type="entry name" value="ARM-like"/>
</dbReference>
<sequence length="1258" mass="142202">MVKTKSQSKKTQKRGVDFKKIRRKIGRKLPPPKNTTNTEVKSKAIILPEQSIAAEKGGLAVSKKGLTLKELLQQTSHHNARVRKDALLGVKDILLKHPAELKLHKIAVIEKLRERIGDDDKLVRETLYQLFKSVIFPGCAKDNQGPLVSLMMAYIFNAMTHLAIDVRLMAFKFFDLVIQYYPSSFSLYADKVLQNYEDILRKNQFLEDKGKLKSILTGLIQGLSLLPSNEEEDRPTTKNDIPAHDILHAFEPEVHRKPIGLTDLIKKSKNLLPILVGRFQDFMPLMHTTSQLDAQSCDCLQFILQSIDLIVRFLVCGSEPDPQILPTSQKPDVTTYDTLVSPMMLKKLWDLYPLNLVHLTGKDDDRIFMLNTVITKIYLQLSNWNYSPSALLETFLEFIESSLSIKIQTVKVFHEKHVLPLIPFIPKLTMQISGDWKSRVLQAFTEAFKNCNPESSLKLACLSAIQEMLAPERSWVYLDASDPAMLYYQIVWIQELPSLLILLDEKNPSCSKAVLNLILCVGKAAPVNSPFSQEFDNMQYSLRSFFSTEIDGAICYGPFIKLAADIQELAVCCLYYFSFIDSQLLQSLVSCCLCNDLEPDMIFRVIEVLHSAFRAGHIQIADYSSFHVTLLSQFQVHPEKTSPEMAYDGKSNRTFKSVTSVVCTSLSQIGDDYLVFQMLEKIIVDQMCGKIPTDNKCAFLRLLVTLDSRPTRLSDQSIVNISYFLPQYLIDIVSNSEESNHESTSVINAKRRQYYLLPSFYLFHRSRRLLTLVLNVMGTWVSNVSPSLGSDHLNPSIDRSTRVCAIANVLLHMYNDVKIQQILLSCKIEIENLLQNLLNLLSVHHNQYRITLLQSSKVINLNLEERHKVRSAHDRLRAIAIKEVVGHSGLIFTAGVYSLHQSSMTKREGMQPKLSAFFKPLQKSPDPSPSSNDTLGFDSEKLANEPEMTVTYKRKVSNLNGKIDCGLNSKESKELEHKEELPQPKQAKCNKVLNKKRNYAQLHLEFGQSDFLLHTCTTCGFKYATGEEGDEKVHKTFHKNYTHGIPFKGWRSERIVDALENGRIILVQDGDPPAQQNKVKDVVHVMEMELGDGWILDKQCKVYLFISSQRVSGCVVVEPVEKAYKILSSPMGEKDDNLSTKDKRTSTLQFGSVSFQREIIKRDFVKSPKEASHGGAIVCGDEAVPAVCGIRAIWVTPSNRRKHIASNLLDAARKNFCKGLLLDRTQLAFSPPTALGKALISSYTRTSSFLVYTKGTNG</sequence>
<feature type="compositionally biased region" description="Basic residues" evidence="10">
    <location>
        <begin position="1"/>
        <end position="13"/>
    </location>
</feature>
<dbReference type="InterPro" id="IPR024679">
    <property type="entry name" value="Ipi1_N"/>
</dbReference>
<proteinExistence type="inferred from homology"/>
<dbReference type="InterPro" id="IPR016024">
    <property type="entry name" value="ARM-type_fold"/>
</dbReference>
<dbReference type="Proteomes" id="UP001291926">
    <property type="component" value="Unassembled WGS sequence"/>
</dbReference>
<evidence type="ECO:0000256" key="2">
    <source>
        <dbReference type="ARBA" id="ARBA00005816"/>
    </source>
</evidence>
<reference evidence="15 16" key="1">
    <citation type="journal article" date="2023" name="bioRxiv">
        <title>Genome report: Whole genome sequence and annotation of Penstemon davidsonii.</title>
        <authorList>
            <person name="Ostevik K.L."/>
            <person name="Alabady M."/>
            <person name="Zhang M."/>
            <person name="Rausher M.D."/>
        </authorList>
    </citation>
    <scope>NUCLEOTIDE SEQUENCE [LARGE SCALE GENOMIC DNA]</scope>
    <source>
        <strain evidence="15">DNT005</strain>
        <tissue evidence="15">Whole leaf</tissue>
    </source>
</reference>
<keyword evidence="5" id="KW-0863">Zinc-finger</keyword>
<feature type="domain" description="TEX10-like TPR repeats" evidence="14">
    <location>
        <begin position="492"/>
        <end position="848"/>
    </location>
</feature>
<evidence type="ECO:0000259" key="11">
    <source>
        <dbReference type="Pfam" id="PF12333"/>
    </source>
</evidence>
<keyword evidence="6" id="KW-0862">Zinc</keyword>
<keyword evidence="9" id="KW-0012">Acyltransferase</keyword>
<comment type="similarity">
    <text evidence="2">Belongs to the acetyltransferase family. ECO subfamily.</text>
</comment>
<evidence type="ECO:0000256" key="9">
    <source>
        <dbReference type="ARBA" id="ARBA00023315"/>
    </source>
</evidence>
<evidence type="ECO:0000256" key="10">
    <source>
        <dbReference type="SAM" id="MobiDB-lite"/>
    </source>
</evidence>
<evidence type="ECO:0000313" key="16">
    <source>
        <dbReference type="Proteomes" id="UP001291926"/>
    </source>
</evidence>
<evidence type="ECO:0000256" key="1">
    <source>
        <dbReference type="ARBA" id="ARBA00004123"/>
    </source>
</evidence>
<dbReference type="InterPro" id="IPR028009">
    <property type="entry name" value="ESCO_Acetyltransf_dom"/>
</dbReference>
<comment type="caution">
    <text evidence="15">The sequence shown here is derived from an EMBL/GenBank/DDBJ whole genome shotgun (WGS) entry which is preliminary data.</text>
</comment>
<feature type="domain" description="N-acetyltransferase ESCO acetyl-transferase" evidence="13">
    <location>
        <begin position="1184"/>
        <end position="1252"/>
    </location>
</feature>
<dbReference type="Pfam" id="PF13878">
    <property type="entry name" value="zf-C2H2_3"/>
    <property type="match status" value="1"/>
</dbReference>
<keyword evidence="8" id="KW-0131">Cell cycle</keyword>
<evidence type="ECO:0000259" key="12">
    <source>
        <dbReference type="Pfam" id="PF13878"/>
    </source>
</evidence>
<evidence type="ECO:0000256" key="7">
    <source>
        <dbReference type="ARBA" id="ARBA00023242"/>
    </source>
</evidence>
<dbReference type="Pfam" id="PF12333">
    <property type="entry name" value="Ipi1_N"/>
    <property type="match status" value="1"/>
</dbReference>
<feature type="domain" description="N-acetyltransferase ESCO zinc-finger" evidence="12">
    <location>
        <begin position="1001"/>
        <end position="1040"/>
    </location>
</feature>
<protein>
    <submittedName>
        <fullName evidence="15">Uncharacterized protein</fullName>
    </submittedName>
</protein>
<accession>A0ABR0CNY7</accession>
<comment type="subcellular location">
    <subcellularLocation>
        <location evidence="1">Nucleus</location>
    </subcellularLocation>
</comment>
<dbReference type="Gene3D" id="1.25.10.10">
    <property type="entry name" value="Leucine-rich Repeat Variant"/>
    <property type="match status" value="1"/>
</dbReference>
<evidence type="ECO:0000256" key="6">
    <source>
        <dbReference type="ARBA" id="ARBA00022833"/>
    </source>
</evidence>
<organism evidence="15 16">
    <name type="scientific">Penstemon davidsonii</name>
    <dbReference type="NCBI Taxonomy" id="160366"/>
    <lineage>
        <taxon>Eukaryota</taxon>
        <taxon>Viridiplantae</taxon>
        <taxon>Streptophyta</taxon>
        <taxon>Embryophyta</taxon>
        <taxon>Tracheophyta</taxon>
        <taxon>Spermatophyta</taxon>
        <taxon>Magnoliopsida</taxon>
        <taxon>eudicotyledons</taxon>
        <taxon>Gunneridae</taxon>
        <taxon>Pentapetalae</taxon>
        <taxon>asterids</taxon>
        <taxon>lamiids</taxon>
        <taxon>Lamiales</taxon>
        <taxon>Plantaginaceae</taxon>
        <taxon>Cheloneae</taxon>
        <taxon>Penstemon</taxon>
    </lineage>
</organism>
<dbReference type="SUPFAM" id="SSF48371">
    <property type="entry name" value="ARM repeat"/>
    <property type="match status" value="2"/>
</dbReference>
<dbReference type="Pfam" id="PF25781">
    <property type="entry name" value="TPR_TEX10"/>
    <property type="match status" value="1"/>
</dbReference>
<dbReference type="EMBL" id="JAYDYQ010002687">
    <property type="protein sequence ID" value="KAK4478788.1"/>
    <property type="molecule type" value="Genomic_DNA"/>
</dbReference>
<dbReference type="Pfam" id="PF13880">
    <property type="entry name" value="Acetyltransf_13"/>
    <property type="match status" value="1"/>
</dbReference>
<dbReference type="PANTHER" id="PTHR45884">
    <property type="entry name" value="N-ACETYLTRANSFERASE ECO"/>
    <property type="match status" value="1"/>
</dbReference>
<keyword evidence="7" id="KW-0539">Nucleus</keyword>
<evidence type="ECO:0000256" key="8">
    <source>
        <dbReference type="ARBA" id="ARBA00023306"/>
    </source>
</evidence>
<keyword evidence="4" id="KW-0479">Metal-binding</keyword>
<evidence type="ECO:0000256" key="5">
    <source>
        <dbReference type="ARBA" id="ARBA00022771"/>
    </source>
</evidence>
<dbReference type="PANTHER" id="PTHR45884:SF2">
    <property type="entry name" value="N-ACETYLTRANSFERASE ECO"/>
    <property type="match status" value="1"/>
</dbReference>
<dbReference type="InterPro" id="IPR028005">
    <property type="entry name" value="AcTrfase_ESCO_Znf_dom"/>
</dbReference>
<evidence type="ECO:0000259" key="13">
    <source>
        <dbReference type="Pfam" id="PF13880"/>
    </source>
</evidence>
<evidence type="ECO:0000259" key="14">
    <source>
        <dbReference type="Pfam" id="PF25781"/>
    </source>
</evidence>
<evidence type="ECO:0000256" key="4">
    <source>
        <dbReference type="ARBA" id="ARBA00022723"/>
    </source>
</evidence>
<name>A0ABR0CNY7_9LAMI</name>
<feature type="region of interest" description="Disordered" evidence="10">
    <location>
        <begin position="919"/>
        <end position="940"/>
    </location>
</feature>
<evidence type="ECO:0000313" key="15">
    <source>
        <dbReference type="EMBL" id="KAK4478788.1"/>
    </source>
</evidence>
<feature type="region of interest" description="Disordered" evidence="10">
    <location>
        <begin position="1"/>
        <end position="39"/>
    </location>
</feature>
<dbReference type="InterPro" id="IPR057949">
    <property type="entry name" value="TPR_TEX10"/>
</dbReference>
<keyword evidence="16" id="KW-1185">Reference proteome</keyword>
<gene>
    <name evidence="15" type="ORF">RD792_014287</name>
</gene>
<evidence type="ECO:0000256" key="3">
    <source>
        <dbReference type="ARBA" id="ARBA00022679"/>
    </source>
</evidence>
<feature type="domain" description="Pre-rRNA-processing protein Ipi1 N-terminal" evidence="11">
    <location>
        <begin position="146"/>
        <end position="210"/>
    </location>
</feature>
<keyword evidence="3" id="KW-0808">Transferase</keyword>